<evidence type="ECO:0000313" key="1">
    <source>
        <dbReference type="EMBL" id="JAT05865.1"/>
    </source>
</evidence>
<accession>A0A1B6K371</accession>
<organism evidence="1">
    <name type="scientific">Homalodisca liturata</name>
    <dbReference type="NCBI Taxonomy" id="320908"/>
    <lineage>
        <taxon>Eukaryota</taxon>
        <taxon>Metazoa</taxon>
        <taxon>Ecdysozoa</taxon>
        <taxon>Arthropoda</taxon>
        <taxon>Hexapoda</taxon>
        <taxon>Insecta</taxon>
        <taxon>Pterygota</taxon>
        <taxon>Neoptera</taxon>
        <taxon>Paraneoptera</taxon>
        <taxon>Hemiptera</taxon>
        <taxon>Auchenorrhyncha</taxon>
        <taxon>Membracoidea</taxon>
        <taxon>Cicadellidae</taxon>
        <taxon>Cicadellinae</taxon>
        <taxon>Proconiini</taxon>
        <taxon>Homalodisca</taxon>
    </lineage>
</organism>
<dbReference type="EMBL" id="GECU01001842">
    <property type="protein sequence ID" value="JAT05865.1"/>
    <property type="molecule type" value="Transcribed_RNA"/>
</dbReference>
<reference evidence="1" key="1">
    <citation type="submission" date="2015-11" db="EMBL/GenBank/DDBJ databases">
        <title>De novo transcriptome assembly of four potential Pierce s Disease insect vectors from Arizona vineyards.</title>
        <authorList>
            <person name="Tassone E.E."/>
        </authorList>
    </citation>
    <scope>NUCLEOTIDE SEQUENCE</scope>
</reference>
<feature type="non-terminal residue" evidence="1">
    <location>
        <position position="1"/>
    </location>
</feature>
<proteinExistence type="predicted"/>
<name>A0A1B6K371_9HEMI</name>
<protein>
    <submittedName>
        <fullName evidence="1">Uncharacterized protein</fullName>
    </submittedName>
</protein>
<dbReference type="AlphaFoldDB" id="A0A1B6K371"/>
<sequence>QTKQPIPTSNVFSALHYNDVMQLSQMPHTYKLNLLKPQVNRTNNLQKRTCNLKKKTKNITLLCELRKRIVSKNGVVGSVMPKAGLLQVVDTAAHTNVDTIFLLGDTNNILYNNLIPV</sequence>
<gene>
    <name evidence="1" type="ORF">g.5164</name>
</gene>